<proteinExistence type="predicted"/>
<dbReference type="InterPro" id="IPR014718">
    <property type="entry name" value="GH-type_carb-bd"/>
</dbReference>
<dbReference type="InterPro" id="IPR037480">
    <property type="entry name" value="YihR-like"/>
</dbReference>
<dbReference type="Pfam" id="PF01263">
    <property type="entry name" value="Aldose_epim"/>
    <property type="match status" value="1"/>
</dbReference>
<keyword evidence="2" id="KW-1185">Reference proteome</keyword>
<dbReference type="Proteomes" id="UP000316747">
    <property type="component" value="Unassembled WGS sequence"/>
</dbReference>
<dbReference type="GO" id="GO:0033499">
    <property type="term" value="P:galactose catabolic process via UDP-galactose, Leloir pathway"/>
    <property type="evidence" value="ECO:0007669"/>
    <property type="project" value="TreeGrafter"/>
</dbReference>
<accession>A0A543I1B0</accession>
<dbReference type="GO" id="GO:0004034">
    <property type="term" value="F:aldose 1-epimerase activity"/>
    <property type="evidence" value="ECO:0007669"/>
    <property type="project" value="TreeGrafter"/>
</dbReference>
<dbReference type="PANTHER" id="PTHR10091">
    <property type="entry name" value="ALDOSE-1-EPIMERASE"/>
    <property type="match status" value="1"/>
</dbReference>
<dbReference type="SUPFAM" id="SSF74650">
    <property type="entry name" value="Galactose mutarotase-like"/>
    <property type="match status" value="1"/>
</dbReference>
<dbReference type="InterPro" id="IPR011013">
    <property type="entry name" value="Gal_mutarotase_sf_dom"/>
</dbReference>
<gene>
    <name evidence="1" type="ORF">FBY41_0656</name>
</gene>
<comment type="caution">
    <text evidence="1">The sequence shown here is derived from an EMBL/GenBank/DDBJ whole genome shotgun (WGS) entry which is preliminary data.</text>
</comment>
<dbReference type="InterPro" id="IPR008183">
    <property type="entry name" value="Aldose_1/G6P_1-epimerase"/>
</dbReference>
<dbReference type="EMBL" id="VFPM01000001">
    <property type="protein sequence ID" value="TQM64290.1"/>
    <property type="molecule type" value="Genomic_DNA"/>
</dbReference>
<dbReference type="GO" id="GO:0030246">
    <property type="term" value="F:carbohydrate binding"/>
    <property type="evidence" value="ECO:0007669"/>
    <property type="project" value="InterPro"/>
</dbReference>
<sequence length="333" mass="36152">MPTLGLSVADTVGAMSALHPELTGASDPGAALPTGQQWVIGHGPFEATVVEVGGGLRTLTRDGVDLVAGYAAQERCASGRGQQLMPWPNRIRDGRYTFAGTEQQLPLTEVPLRNASHGLVRWVLWELVEMEDSWLTVGYRLHPQPGWEHFLDLRTTYALDDSGLTVTTAARNVGPGPAPFGYGAHPYLATGDTPLDDIQVRIPAREWVEVDDRLLPVGRHPVPGSDYDFLERHPVGAHDLDTAYTDVLRDADGRWRCTVASADRTVTLWADEAFGWLQVFTAIARDQKGVPGVAVEPMSCPADAFNSTESLVVLEPGEEWTGTWGITPGINPE</sequence>
<dbReference type="PANTHER" id="PTHR10091:SF0">
    <property type="entry name" value="GALACTOSE MUTAROTASE"/>
    <property type="match status" value="1"/>
</dbReference>
<name>A0A543I1B0_9MICO</name>
<dbReference type="CDD" id="cd09022">
    <property type="entry name" value="Aldose_epim_Ec_YihR"/>
    <property type="match status" value="1"/>
</dbReference>
<organism evidence="1 2">
    <name type="scientific">Humibacillus xanthopallidus</name>
    <dbReference type="NCBI Taxonomy" id="412689"/>
    <lineage>
        <taxon>Bacteria</taxon>
        <taxon>Bacillati</taxon>
        <taxon>Actinomycetota</taxon>
        <taxon>Actinomycetes</taxon>
        <taxon>Micrococcales</taxon>
        <taxon>Intrasporangiaceae</taxon>
        <taxon>Humibacillus</taxon>
    </lineage>
</organism>
<dbReference type="GO" id="GO:0006006">
    <property type="term" value="P:glucose metabolic process"/>
    <property type="evidence" value="ECO:0007669"/>
    <property type="project" value="TreeGrafter"/>
</dbReference>
<evidence type="ECO:0000313" key="2">
    <source>
        <dbReference type="Proteomes" id="UP000316747"/>
    </source>
</evidence>
<reference evidence="1 2" key="1">
    <citation type="submission" date="2019-06" db="EMBL/GenBank/DDBJ databases">
        <title>Genome sequencing of plant associated microbes to promote plant fitness in Sorghum bicolor and Oryza sativa.</title>
        <authorList>
            <person name="Coleman-Derr D."/>
        </authorList>
    </citation>
    <scope>NUCLEOTIDE SEQUENCE [LARGE SCALE GENOMIC DNA]</scope>
    <source>
        <strain evidence="1 2">KV-663</strain>
    </source>
</reference>
<dbReference type="Gene3D" id="2.70.98.10">
    <property type="match status" value="1"/>
</dbReference>
<protein>
    <submittedName>
        <fullName evidence="1">Aldose 1-epimerase</fullName>
    </submittedName>
</protein>
<evidence type="ECO:0000313" key="1">
    <source>
        <dbReference type="EMBL" id="TQM64290.1"/>
    </source>
</evidence>
<dbReference type="AlphaFoldDB" id="A0A543I1B0"/>